<feature type="region of interest" description="Disordered" evidence="2">
    <location>
        <begin position="870"/>
        <end position="909"/>
    </location>
</feature>
<dbReference type="InterPro" id="IPR036872">
    <property type="entry name" value="CH_dom_sf"/>
</dbReference>
<feature type="region of interest" description="Disordered" evidence="2">
    <location>
        <begin position="748"/>
        <end position="822"/>
    </location>
</feature>
<dbReference type="PROSITE" id="PS50021">
    <property type="entry name" value="CH"/>
    <property type="match status" value="1"/>
</dbReference>
<feature type="region of interest" description="Disordered" evidence="2">
    <location>
        <begin position="1616"/>
        <end position="1739"/>
    </location>
</feature>
<reference evidence="5 6" key="1">
    <citation type="submission" date="2022-12" db="EMBL/GenBank/DDBJ databases">
        <title>Chromosome-level genome of Tegillarca granosa.</title>
        <authorList>
            <person name="Kim J."/>
        </authorList>
    </citation>
    <scope>NUCLEOTIDE SEQUENCE [LARGE SCALE GENOMIC DNA]</scope>
    <source>
        <strain evidence="5">Teg-2019</strain>
        <tissue evidence="5">Adductor muscle</tissue>
    </source>
</reference>
<feature type="region of interest" description="Disordered" evidence="2">
    <location>
        <begin position="234"/>
        <end position="268"/>
    </location>
</feature>
<feature type="compositionally biased region" description="Basic and acidic residues" evidence="2">
    <location>
        <begin position="870"/>
        <end position="894"/>
    </location>
</feature>
<feature type="region of interest" description="Disordered" evidence="2">
    <location>
        <begin position="1477"/>
        <end position="1551"/>
    </location>
</feature>
<dbReference type="PROSITE" id="PS50835">
    <property type="entry name" value="IG_LIKE"/>
    <property type="match status" value="4"/>
</dbReference>
<protein>
    <submittedName>
        <fullName evidence="5">Uncharacterized protein</fullName>
    </submittedName>
</protein>
<dbReference type="InterPro" id="IPR013098">
    <property type="entry name" value="Ig_I-set"/>
</dbReference>
<feature type="region of interest" description="Disordered" evidence="2">
    <location>
        <begin position="1409"/>
        <end position="1428"/>
    </location>
</feature>
<accession>A0ABQ9F8L7</accession>
<feature type="compositionally biased region" description="Polar residues" evidence="2">
    <location>
        <begin position="1001"/>
        <end position="1026"/>
    </location>
</feature>
<dbReference type="CDD" id="cd21200">
    <property type="entry name" value="CH_SMTN-like"/>
    <property type="match status" value="1"/>
</dbReference>
<feature type="region of interest" description="Disordered" evidence="2">
    <location>
        <begin position="2089"/>
        <end position="2112"/>
    </location>
</feature>
<dbReference type="PANTHER" id="PTHR47633">
    <property type="entry name" value="IMMUNOGLOBULIN"/>
    <property type="match status" value="1"/>
</dbReference>
<dbReference type="SMART" id="SM00033">
    <property type="entry name" value="CH"/>
    <property type="match status" value="1"/>
</dbReference>
<dbReference type="SMART" id="SM00408">
    <property type="entry name" value="IGc2"/>
    <property type="match status" value="4"/>
</dbReference>
<dbReference type="InterPro" id="IPR007110">
    <property type="entry name" value="Ig-like_dom"/>
</dbReference>
<dbReference type="Pfam" id="PF07679">
    <property type="entry name" value="I-set"/>
    <property type="match status" value="4"/>
</dbReference>
<feature type="compositionally biased region" description="Polar residues" evidence="2">
    <location>
        <begin position="1490"/>
        <end position="1510"/>
    </location>
</feature>
<feature type="region of interest" description="Disordered" evidence="2">
    <location>
        <begin position="846"/>
        <end position="865"/>
    </location>
</feature>
<feature type="compositionally biased region" description="Basic and acidic residues" evidence="2">
    <location>
        <begin position="494"/>
        <end position="504"/>
    </location>
</feature>
<feature type="region of interest" description="Disordered" evidence="2">
    <location>
        <begin position="494"/>
        <end position="578"/>
    </location>
</feature>
<feature type="compositionally biased region" description="Low complexity" evidence="2">
    <location>
        <begin position="1843"/>
        <end position="1862"/>
    </location>
</feature>
<dbReference type="InterPro" id="IPR001715">
    <property type="entry name" value="CH_dom"/>
</dbReference>
<feature type="compositionally biased region" description="Polar residues" evidence="2">
    <location>
        <begin position="794"/>
        <end position="806"/>
    </location>
</feature>
<evidence type="ECO:0000256" key="2">
    <source>
        <dbReference type="SAM" id="MobiDB-lite"/>
    </source>
</evidence>
<feature type="compositionally biased region" description="Basic and acidic residues" evidence="2">
    <location>
        <begin position="1617"/>
        <end position="1626"/>
    </location>
</feature>
<dbReference type="Pfam" id="PF00307">
    <property type="entry name" value="CH"/>
    <property type="match status" value="1"/>
</dbReference>
<evidence type="ECO:0000313" key="6">
    <source>
        <dbReference type="Proteomes" id="UP001217089"/>
    </source>
</evidence>
<feature type="coiled-coil region" evidence="1">
    <location>
        <begin position="1955"/>
        <end position="1982"/>
    </location>
</feature>
<dbReference type="InterPro" id="IPR003599">
    <property type="entry name" value="Ig_sub"/>
</dbReference>
<organism evidence="5 6">
    <name type="scientific">Tegillarca granosa</name>
    <name type="common">Malaysian cockle</name>
    <name type="synonym">Anadara granosa</name>
    <dbReference type="NCBI Taxonomy" id="220873"/>
    <lineage>
        <taxon>Eukaryota</taxon>
        <taxon>Metazoa</taxon>
        <taxon>Spiralia</taxon>
        <taxon>Lophotrochozoa</taxon>
        <taxon>Mollusca</taxon>
        <taxon>Bivalvia</taxon>
        <taxon>Autobranchia</taxon>
        <taxon>Pteriomorphia</taxon>
        <taxon>Arcoida</taxon>
        <taxon>Arcoidea</taxon>
        <taxon>Arcidae</taxon>
        <taxon>Tegillarca</taxon>
    </lineage>
</organism>
<feature type="domain" description="Calponin-homology (CH)" evidence="3">
    <location>
        <begin position="2117"/>
        <end position="2223"/>
    </location>
</feature>
<feature type="compositionally biased region" description="Polar residues" evidence="2">
    <location>
        <begin position="2035"/>
        <end position="2059"/>
    </location>
</feature>
<dbReference type="Gene3D" id="1.10.418.10">
    <property type="entry name" value="Calponin-like domain"/>
    <property type="match status" value="1"/>
</dbReference>
<dbReference type="SUPFAM" id="SSF47576">
    <property type="entry name" value="Calponin-homology domain, CH-domain"/>
    <property type="match status" value="1"/>
</dbReference>
<evidence type="ECO:0000259" key="3">
    <source>
        <dbReference type="PROSITE" id="PS50021"/>
    </source>
</evidence>
<dbReference type="InterPro" id="IPR022189">
    <property type="entry name" value="SMTN"/>
</dbReference>
<dbReference type="CDD" id="cd22249">
    <property type="entry name" value="UDM1_RNF168_RNF169-like"/>
    <property type="match status" value="1"/>
</dbReference>
<dbReference type="PANTHER" id="PTHR47633:SF4">
    <property type="entry name" value="MYOPALLADIN ISOFORM X1"/>
    <property type="match status" value="1"/>
</dbReference>
<feature type="region of interest" description="Disordered" evidence="2">
    <location>
        <begin position="618"/>
        <end position="646"/>
    </location>
</feature>
<dbReference type="InterPro" id="IPR013783">
    <property type="entry name" value="Ig-like_fold"/>
</dbReference>
<evidence type="ECO:0000313" key="5">
    <source>
        <dbReference type="EMBL" id="KAJ8312581.1"/>
    </source>
</evidence>
<feature type="region of interest" description="Disordered" evidence="2">
    <location>
        <begin position="991"/>
        <end position="1041"/>
    </location>
</feature>
<dbReference type="InterPro" id="IPR036179">
    <property type="entry name" value="Ig-like_dom_sf"/>
</dbReference>
<sequence>MEEYLGKDVNTLQDMTDGLSLCEKLDSNTHAWKNNSWMPQVDFQERRKIRAALSQLRGFSRPDGSITTYSFNLENRKFRSSLSSVSSINSSKKSGSFSDDNGVFSGITNVEERLTFRESKENSVFLDEGDKTESIENKGAEKSRNLSLNKDYELNRTLLKYSKRTTPLKSDASELLLKSRTISSTYSDSDHRRIRPKSSNSLLDSRTEELLAKYLPKNPPVTNFLSEVPTRDKFREKSPMKDHEKRSSFSSKTIKNDKTMKSDSMEKPKYRSSFHVESFGVPSKRKDLLNNEDNVRHMSKNNSNNIDALCEKYLIDANEKNANIVQSKDNQHYSEKQGKDTNNSRLKFESDQIGGKETIISRGTLTKKRPMNFDVDNNKESSNCQTNENLTMEELQDKLRQSTDFTERRKIRAQIRAIRDQKDALDSCSHTEGRKTADKLIEINRTGGCSTREIIPQKSDYKEYKDIDKLRKLLTETSDYDEKKQIRLALRQLRQKDRERENGDKPTIVNGRGLNRSQSVIDYSHSNRPVTNREDIDKPVYSRSISANESSVKRSISSKSSHDQGSNENGYIKRQNHKLIENSDIQEIENRTSSHSSLQSSKESITETSYKSLTLSVIPKSPKSESQPIKTSLSSVESSSLPKSTNHILQKKESSFQDLNSKSSSIRCQNSKDLIHSRTPSILFSNVGSTVSVRCVKDDSVLKSESNLSCKEWLDHKKRKASLPVNVLRSNMDIEAAFSDLLSAVDQKAETPSDDDDKTLLSELELNDTDVKKDDPSEKGEAEVQDIIEKEKVTSNLEPESSQTIATDYKAPSTEEKPQHGIVSTTPVRTMERPFLNVMLSPEQNTVSEIEDDDGSVTVKSYSSKDHGDHIITEKVTLRRSDSHSHEEEKDTVIETKINSPSGNTHYEKDVIKTKRKLTSRGSDYFSRSTYVMRRKNTEGKELEQHEICLESDNFSITAGESWGDKAEASLEVSRPVPSVNGGVQGEKALRNGEAAESENKPATGQQQHNRMDLSKTSSGYGSVSGSDEDEKEETTLTYYHGKPPDCPDIKTMLKDIITQEGSTATLECTVTCSTVPNVMWYKDGNAINLSNNYEAKFDRLSGKASLIVMDAKMEDCGEYSCVFQNTTGQAETKSRLFVKSQTLKRPEISTVLSDMTVTEGHSVILECCVKNALQVFWYKDGIVQRNSSDFKQTFDGKIAKLEICEIFLDDCGEYSCVAKNDAGESKTQCYITIINGGDKVVLECDVIGSPKPSITWTRDGNPLTENGRYKQSYDGRVSVLTISQSIPEDSGKYECIAVNSAGKVSVDALIVVKARQGPPTFLHHLTNLTAVVGKPLVLQCDVRGNPPPVILWRKNNRIIGNTKDFKQTYDNNIARLEISEVFQEDGGIYECVAQNSFGAISTNSNVTVEENDRKSKSGEKNIEKKTGKADWLVGRGADPVQDVDSDSKVASVKRCVSMKMSPADCKIRDRFRKDFMSKKDKAEPEVSSGEVNNNVESKFSSSNTQSTDILNAGKDKSPSDIDGQMIYPKSEISKVNNQATKQTVDKDPPWKNIKLRRTESARLLPTRHDGGSPFFTKGKEESKKIVNDVIARLQLGERDSGLKRSASDRVINFEKLSSDNEKTVEKPPGWKQVTLLQNEECEQPRQSNEQSVNKSLTSLRRSESARLPSGRPIVQNSVPKIFVSRKQDDSSNDGESSSDKMLLSNGGSPYLNVDNKNKDLSSDTSGDETDSRTVEDPKIKCMRGLQRSESARLLFERRGDIPLETKEIPERDESPMGRVLGRKDISVRRTSSLKITPGEREAGLIRFKNINRDRGVLPDFSNNQGGNSGDSFVTKKRQLWENNQSTSSSTSSSSNAMSSTNYDQIDDEEELHKILSNTDNFEERKKIRARMKELREKHSQEWEKKRQEREKNTEDIIRRKYVQAEKEKQQKLAEFDKMAKTASAERDKHLQSGQDMLKDKLKHAEEDKKAKLAEYDKLAKKDVKVTVTKTPGGSTTIIKQTDSVSKSPGFGGTQYGKPTAEQAANFLTNQLMSTSSAGTSGRISVKTESWNSRDGVTQKTEKTESWGAKPQGARGAMAAFKQMDNANAPKANSLAPGGRGGGAGRGRGGAVMRSPSAIKQMLIEWCKSKTKEYENVEITNLSTSWNDGMAFCALIHHFFPDAFDYSQLNPKNRRYNFDLAFNTAEKYADIAPLLDTDDMVKMQKPDWKCVFTYVQSIYRHLRDHDDNKQSSEQ</sequence>
<feature type="compositionally biased region" description="Basic and acidic residues" evidence="2">
    <location>
        <begin position="234"/>
        <end position="247"/>
    </location>
</feature>
<keyword evidence="1" id="KW-0175">Coiled coil</keyword>
<feature type="compositionally biased region" description="Gly residues" evidence="2">
    <location>
        <begin position="2098"/>
        <end position="2110"/>
    </location>
</feature>
<feature type="compositionally biased region" description="Basic and acidic residues" evidence="2">
    <location>
        <begin position="1730"/>
        <end position="1739"/>
    </location>
</feature>
<feature type="region of interest" description="Disordered" evidence="2">
    <location>
        <begin position="1842"/>
        <end position="1869"/>
    </location>
</feature>
<feature type="compositionally biased region" description="Basic and acidic residues" evidence="2">
    <location>
        <begin position="254"/>
        <end position="268"/>
    </location>
</feature>
<comment type="caution">
    <text evidence="5">The sequence shown here is derived from an EMBL/GenBank/DDBJ whole genome shotgun (WGS) entry which is preliminary data.</text>
</comment>
<feature type="domain" description="Ig-like" evidence="4">
    <location>
        <begin position="1048"/>
        <end position="1138"/>
    </location>
</feature>
<feature type="compositionally biased region" description="Low complexity" evidence="2">
    <location>
        <begin position="630"/>
        <end position="645"/>
    </location>
</feature>
<dbReference type="SUPFAM" id="SSF48726">
    <property type="entry name" value="Immunoglobulin"/>
    <property type="match status" value="4"/>
</dbReference>
<proteinExistence type="predicted"/>
<feature type="compositionally biased region" description="Polar residues" evidence="2">
    <location>
        <begin position="1645"/>
        <end position="1660"/>
    </location>
</feature>
<name>A0ABQ9F8L7_TEGGR</name>
<feature type="region of interest" description="Disordered" evidence="2">
    <location>
        <begin position="2035"/>
        <end position="2072"/>
    </location>
</feature>
<feature type="compositionally biased region" description="Basic and acidic residues" evidence="2">
    <location>
        <begin position="329"/>
        <end position="339"/>
    </location>
</feature>
<dbReference type="InterPro" id="IPR003598">
    <property type="entry name" value="Ig_sub2"/>
</dbReference>
<dbReference type="Gene3D" id="2.60.40.10">
    <property type="entry name" value="Immunoglobulins"/>
    <property type="match status" value="4"/>
</dbReference>
<feature type="domain" description="Ig-like" evidence="4">
    <location>
        <begin position="1320"/>
        <end position="1408"/>
    </location>
</feature>
<gene>
    <name evidence="5" type="ORF">KUTeg_009954</name>
</gene>
<evidence type="ECO:0000259" key="4">
    <source>
        <dbReference type="PROSITE" id="PS50835"/>
    </source>
</evidence>
<dbReference type="EMBL" id="JARBDR010000440">
    <property type="protein sequence ID" value="KAJ8312581.1"/>
    <property type="molecule type" value="Genomic_DNA"/>
</dbReference>
<dbReference type="SMART" id="SM00409">
    <property type="entry name" value="IG"/>
    <property type="match status" value="4"/>
</dbReference>
<dbReference type="Pfam" id="PF12510">
    <property type="entry name" value="Smoothelin"/>
    <property type="match status" value="3"/>
</dbReference>
<keyword evidence="6" id="KW-1185">Reference proteome</keyword>
<feature type="compositionally biased region" description="Basic and acidic residues" evidence="2">
    <location>
        <begin position="531"/>
        <end position="540"/>
    </location>
</feature>
<feature type="domain" description="Ig-like" evidence="4">
    <location>
        <begin position="1147"/>
        <end position="1233"/>
    </location>
</feature>
<evidence type="ECO:0000256" key="1">
    <source>
        <dbReference type="SAM" id="Coils"/>
    </source>
</evidence>
<feature type="region of interest" description="Disordered" evidence="2">
    <location>
        <begin position="325"/>
        <end position="344"/>
    </location>
</feature>
<feature type="compositionally biased region" description="Basic and acidic residues" evidence="2">
    <location>
        <begin position="769"/>
        <end position="793"/>
    </location>
</feature>
<feature type="compositionally biased region" description="Basic and acidic residues" evidence="2">
    <location>
        <begin position="1411"/>
        <end position="1428"/>
    </location>
</feature>
<feature type="compositionally biased region" description="Polar residues" evidence="2">
    <location>
        <begin position="1534"/>
        <end position="1543"/>
    </location>
</feature>
<feature type="domain" description="Ig-like" evidence="4">
    <location>
        <begin position="1238"/>
        <end position="1312"/>
    </location>
</feature>
<dbReference type="Proteomes" id="UP001217089">
    <property type="component" value="Unassembled WGS sequence"/>
</dbReference>
<feature type="compositionally biased region" description="Polar residues" evidence="2">
    <location>
        <begin position="515"/>
        <end position="530"/>
    </location>
</feature>